<dbReference type="PANTHER" id="PTHR21299">
    <property type="entry name" value="CYTIDYLATE KINASE/PANTOATE-BETA-ALANINE LIGASE"/>
    <property type="match status" value="1"/>
</dbReference>
<dbReference type="RefSeq" id="WP_147138109.1">
    <property type="nucleotide sequence ID" value="NZ_BAABIJ010000002.1"/>
</dbReference>
<keyword evidence="17" id="KW-1185">Reference proteome</keyword>
<dbReference type="CDD" id="cd00560">
    <property type="entry name" value="PanC"/>
    <property type="match status" value="1"/>
</dbReference>
<comment type="function">
    <text evidence="13 15">Catalyzes the condensation of pantoate with beta-alanine in an ATP-dependent reaction via a pantoyl-adenylate intermediate.</text>
</comment>
<dbReference type="OrthoDB" id="9773087at2"/>
<evidence type="ECO:0000256" key="3">
    <source>
        <dbReference type="ARBA" id="ARBA00009256"/>
    </source>
</evidence>
<evidence type="ECO:0000256" key="9">
    <source>
        <dbReference type="ARBA" id="ARBA00022741"/>
    </source>
</evidence>
<dbReference type="GO" id="GO:0005524">
    <property type="term" value="F:ATP binding"/>
    <property type="evidence" value="ECO:0007669"/>
    <property type="project" value="UniProtKB-KW"/>
</dbReference>
<evidence type="ECO:0000256" key="13">
    <source>
        <dbReference type="ARBA" id="ARBA00055042"/>
    </source>
</evidence>
<evidence type="ECO:0000256" key="8">
    <source>
        <dbReference type="ARBA" id="ARBA00022655"/>
    </source>
</evidence>
<dbReference type="SUPFAM" id="SSF52374">
    <property type="entry name" value="Nucleotidylyl transferase"/>
    <property type="match status" value="1"/>
</dbReference>
<keyword evidence="6 15" id="KW-0963">Cytoplasm</keyword>
<dbReference type="EMBL" id="VLLL01000006">
    <property type="protein sequence ID" value="TWJ11665.1"/>
    <property type="molecule type" value="Genomic_DNA"/>
</dbReference>
<comment type="similarity">
    <text evidence="3 15">Belongs to the pantothenate synthetase family.</text>
</comment>
<evidence type="ECO:0000256" key="11">
    <source>
        <dbReference type="ARBA" id="ARBA00032806"/>
    </source>
</evidence>
<dbReference type="InterPro" id="IPR042176">
    <property type="entry name" value="Pantoate_ligase_C"/>
</dbReference>
<feature type="binding site" evidence="15">
    <location>
        <position position="60"/>
    </location>
    <ligand>
        <name>(R)-pantoate</name>
        <dbReference type="ChEBI" id="CHEBI:15980"/>
    </ligand>
</feature>
<feature type="binding site" evidence="15">
    <location>
        <begin position="146"/>
        <end position="149"/>
    </location>
    <ligand>
        <name>ATP</name>
        <dbReference type="ChEBI" id="CHEBI:30616"/>
    </ligand>
</feature>
<dbReference type="AlphaFoldDB" id="A0A562V1D9"/>
<dbReference type="Gene3D" id="3.30.1300.10">
    <property type="entry name" value="Pantoate-beta-alanine ligase, C-terminal domain"/>
    <property type="match status" value="1"/>
</dbReference>
<dbReference type="FunFam" id="3.40.50.620:FF:000114">
    <property type="entry name" value="Pantothenate synthetase"/>
    <property type="match status" value="1"/>
</dbReference>
<feature type="active site" description="Proton donor" evidence="15">
    <location>
        <position position="35"/>
    </location>
</feature>
<evidence type="ECO:0000313" key="17">
    <source>
        <dbReference type="Proteomes" id="UP000321617"/>
    </source>
</evidence>
<evidence type="ECO:0000256" key="14">
    <source>
        <dbReference type="ARBA" id="ARBA00077433"/>
    </source>
</evidence>
<name>A0A562V1D9_9ACTN</name>
<evidence type="ECO:0000256" key="7">
    <source>
        <dbReference type="ARBA" id="ARBA00022598"/>
    </source>
</evidence>
<gene>
    <name evidence="15" type="primary">panC</name>
    <name evidence="16" type="ORF">LX16_2392</name>
</gene>
<keyword evidence="10 15" id="KW-0067">ATP-binding</keyword>
<comment type="caution">
    <text evidence="16">The sequence shown here is derived from an EMBL/GenBank/DDBJ whole genome shotgun (WGS) entry which is preliminary data.</text>
</comment>
<keyword evidence="9 15" id="KW-0547">Nucleotide-binding</keyword>
<comment type="subunit">
    <text evidence="15">Homodimer.</text>
</comment>
<dbReference type="Gene3D" id="3.40.50.620">
    <property type="entry name" value="HUPs"/>
    <property type="match status" value="1"/>
</dbReference>
<evidence type="ECO:0000313" key="16">
    <source>
        <dbReference type="EMBL" id="TWJ11665.1"/>
    </source>
</evidence>
<evidence type="ECO:0000256" key="12">
    <source>
        <dbReference type="ARBA" id="ARBA00048258"/>
    </source>
</evidence>
<accession>A0A562V1D9</accession>
<dbReference type="Pfam" id="PF02569">
    <property type="entry name" value="Pantoate_ligase"/>
    <property type="match status" value="1"/>
</dbReference>
<evidence type="ECO:0000256" key="6">
    <source>
        <dbReference type="ARBA" id="ARBA00022490"/>
    </source>
</evidence>
<dbReference type="GO" id="GO:0005829">
    <property type="term" value="C:cytosol"/>
    <property type="evidence" value="ECO:0007669"/>
    <property type="project" value="TreeGrafter"/>
</dbReference>
<feature type="binding site" evidence="15">
    <location>
        <begin position="28"/>
        <end position="35"/>
    </location>
    <ligand>
        <name>ATP</name>
        <dbReference type="ChEBI" id="CHEBI:30616"/>
    </ligand>
</feature>
<dbReference type="GO" id="GO:0004592">
    <property type="term" value="F:pantoate-beta-alanine ligase activity"/>
    <property type="evidence" value="ECO:0007669"/>
    <property type="project" value="UniProtKB-UniRule"/>
</dbReference>
<dbReference type="PANTHER" id="PTHR21299:SF1">
    <property type="entry name" value="PANTOATE--BETA-ALANINE LIGASE"/>
    <property type="match status" value="1"/>
</dbReference>
<feature type="binding site" evidence="15">
    <location>
        <position position="152"/>
    </location>
    <ligand>
        <name>(R)-pantoate</name>
        <dbReference type="ChEBI" id="CHEBI:15980"/>
    </ligand>
</feature>
<dbReference type="NCBIfam" id="TIGR00018">
    <property type="entry name" value="panC"/>
    <property type="match status" value="1"/>
</dbReference>
<comment type="pathway">
    <text evidence="2 15">Cofactor biosynthesis; (R)-pantothenate biosynthesis; (R)-pantothenate from (R)-pantoate and beta-alanine: step 1/1.</text>
</comment>
<dbReference type="UniPathway" id="UPA00028">
    <property type="reaction ID" value="UER00005"/>
</dbReference>
<dbReference type="InterPro" id="IPR003721">
    <property type="entry name" value="Pantoate_ligase"/>
</dbReference>
<keyword evidence="8 15" id="KW-0566">Pantothenate biosynthesis</keyword>
<feature type="binding site" evidence="15">
    <location>
        <begin position="183"/>
        <end position="186"/>
    </location>
    <ligand>
        <name>ATP</name>
        <dbReference type="ChEBI" id="CHEBI:30616"/>
    </ligand>
</feature>
<dbReference type="GO" id="GO:0015940">
    <property type="term" value="P:pantothenate biosynthetic process"/>
    <property type="evidence" value="ECO:0007669"/>
    <property type="project" value="UniProtKB-UniRule"/>
</dbReference>
<proteinExistence type="inferred from homology"/>
<dbReference type="Proteomes" id="UP000321617">
    <property type="component" value="Unassembled WGS sequence"/>
</dbReference>
<evidence type="ECO:0000256" key="4">
    <source>
        <dbReference type="ARBA" id="ARBA00012219"/>
    </source>
</evidence>
<reference evidence="16 17" key="1">
    <citation type="journal article" date="2013" name="Stand. Genomic Sci.">
        <title>Genomic Encyclopedia of Type Strains, Phase I: The one thousand microbial genomes (KMG-I) project.</title>
        <authorList>
            <person name="Kyrpides N.C."/>
            <person name="Woyke T."/>
            <person name="Eisen J.A."/>
            <person name="Garrity G."/>
            <person name="Lilburn T.G."/>
            <person name="Beck B.J."/>
            <person name="Whitman W.B."/>
            <person name="Hugenholtz P."/>
            <person name="Klenk H.P."/>
        </authorList>
    </citation>
    <scope>NUCLEOTIDE SEQUENCE [LARGE SCALE GENOMIC DNA]</scope>
    <source>
        <strain evidence="16 17">DSM 45044</strain>
    </source>
</reference>
<organism evidence="16 17">
    <name type="scientific">Stackebrandtia albiflava</name>
    <dbReference type="NCBI Taxonomy" id="406432"/>
    <lineage>
        <taxon>Bacteria</taxon>
        <taxon>Bacillati</taxon>
        <taxon>Actinomycetota</taxon>
        <taxon>Actinomycetes</taxon>
        <taxon>Glycomycetales</taxon>
        <taxon>Glycomycetaceae</taxon>
        <taxon>Stackebrandtia</taxon>
    </lineage>
</organism>
<comment type="subcellular location">
    <subcellularLocation>
        <location evidence="1 15">Cytoplasm</location>
    </subcellularLocation>
</comment>
<evidence type="ECO:0000256" key="10">
    <source>
        <dbReference type="ARBA" id="ARBA00022840"/>
    </source>
</evidence>
<dbReference type="HAMAP" id="MF_00158">
    <property type="entry name" value="PanC"/>
    <property type="match status" value="1"/>
</dbReference>
<evidence type="ECO:0000256" key="1">
    <source>
        <dbReference type="ARBA" id="ARBA00004496"/>
    </source>
</evidence>
<evidence type="ECO:0000256" key="2">
    <source>
        <dbReference type="ARBA" id="ARBA00004990"/>
    </source>
</evidence>
<evidence type="ECO:0000256" key="5">
    <source>
        <dbReference type="ARBA" id="ARBA00014155"/>
    </source>
</evidence>
<comment type="catalytic activity">
    <reaction evidence="12 15">
        <text>(R)-pantoate + beta-alanine + ATP = (R)-pantothenate + AMP + diphosphate + H(+)</text>
        <dbReference type="Rhea" id="RHEA:10912"/>
        <dbReference type="ChEBI" id="CHEBI:15378"/>
        <dbReference type="ChEBI" id="CHEBI:15980"/>
        <dbReference type="ChEBI" id="CHEBI:29032"/>
        <dbReference type="ChEBI" id="CHEBI:30616"/>
        <dbReference type="ChEBI" id="CHEBI:33019"/>
        <dbReference type="ChEBI" id="CHEBI:57966"/>
        <dbReference type="ChEBI" id="CHEBI:456215"/>
        <dbReference type="EC" id="6.3.2.1"/>
    </reaction>
</comment>
<protein>
    <recommendedName>
        <fullName evidence="5 15">Pantothenate synthetase</fullName>
        <shortName evidence="15">PS</shortName>
        <ecNumber evidence="4 15">6.3.2.1</ecNumber>
    </recommendedName>
    <alternativeName>
        <fullName evidence="14 15">Pantoate--beta-alanine ligase</fullName>
    </alternativeName>
    <alternativeName>
        <fullName evidence="11 15">Pantoate-activating enzyme</fullName>
    </alternativeName>
</protein>
<dbReference type="InterPro" id="IPR014729">
    <property type="entry name" value="Rossmann-like_a/b/a_fold"/>
</dbReference>
<sequence length="278" mass="29716">MTVLVEDRPGLARERARLTGRVALVPTMGALHDGHLALVDAARAAGADRVVVSIFVNPLQFAPGEDFDRYPRSLEADTAALRDRGVDLVFAPTPEVMYPHPTQVTVSPGPLGEILEGASRPGFFTGVLTVVTKLFQLVRPDLAVFGEKDYQQLTLVRRLVADLDLPVEIVGVPTVREPDGLARSSRNAYLSESERRLAVVLSRALRAAAETPAAPLTAAREVLATEPDVALDYLELTAPDLTPPTGPGDARLLVAARVGTTRLIDNVAVRLTAVPANT</sequence>
<keyword evidence="7 15" id="KW-0436">Ligase</keyword>
<evidence type="ECO:0000256" key="15">
    <source>
        <dbReference type="HAMAP-Rule" id="MF_00158"/>
    </source>
</evidence>
<comment type="miscellaneous">
    <text evidence="15">The reaction proceeds by a bi uni uni bi ping pong mechanism.</text>
</comment>
<dbReference type="EC" id="6.3.2.1" evidence="4 15"/>
<feature type="binding site" evidence="15">
    <location>
        <position position="60"/>
    </location>
    <ligand>
        <name>beta-alanine</name>
        <dbReference type="ChEBI" id="CHEBI:57966"/>
    </ligand>
</feature>
<feature type="binding site" evidence="15">
    <location>
        <position position="175"/>
    </location>
    <ligand>
        <name>ATP</name>
        <dbReference type="ChEBI" id="CHEBI:30616"/>
    </ligand>
</feature>